<name>A0A0J6F3Q1_COCPO</name>
<evidence type="ECO:0000313" key="3">
    <source>
        <dbReference type="EMBL" id="KMM67536.1"/>
    </source>
</evidence>
<dbReference type="EMBL" id="DS268110">
    <property type="protein sequence ID" value="KMM67536.1"/>
    <property type="molecule type" value="Genomic_DNA"/>
</dbReference>
<feature type="compositionally biased region" description="Low complexity" evidence="1">
    <location>
        <begin position="285"/>
        <end position="338"/>
    </location>
</feature>
<reference evidence="3 4" key="1">
    <citation type="submission" date="2007-06" db="EMBL/GenBank/DDBJ databases">
        <title>The Genome Sequence of Coccidioides posadasii RMSCC_3488.</title>
        <authorList>
            <consortium name="Coccidioides Genome Resources Consortium"/>
            <consortium name="The Broad Institute Genome Sequencing Platform"/>
            <person name="Henn M.R."/>
            <person name="Sykes S."/>
            <person name="Young S."/>
            <person name="Jaffe D."/>
            <person name="Berlin A."/>
            <person name="Alvarez P."/>
            <person name="Butler J."/>
            <person name="Gnerre S."/>
            <person name="Grabherr M."/>
            <person name="Mauceli E."/>
            <person name="Brockman W."/>
            <person name="Kodira C."/>
            <person name="Alvarado L."/>
            <person name="Zeng Q."/>
            <person name="Crawford M."/>
            <person name="Antoine C."/>
            <person name="Devon K."/>
            <person name="Galgiani J."/>
            <person name="Orsborn K."/>
            <person name="Lewis M.L."/>
            <person name="Nusbaum C."/>
            <person name="Galagan J."/>
            <person name="Birren B."/>
        </authorList>
    </citation>
    <scope>NUCLEOTIDE SEQUENCE [LARGE SCALE GENOMIC DNA]</scope>
    <source>
        <strain evidence="3 4">RMSCC 3488</strain>
    </source>
</reference>
<reference evidence="4" key="3">
    <citation type="journal article" date="2010" name="Genome Res.">
        <title>Population genomic sequencing of Coccidioides fungi reveals recent hybridization and transposon control.</title>
        <authorList>
            <person name="Neafsey D.E."/>
            <person name="Barker B.M."/>
            <person name="Sharpton T.J."/>
            <person name="Stajich J.E."/>
            <person name="Park D.J."/>
            <person name="Whiston E."/>
            <person name="Hung C.-Y."/>
            <person name="McMahan C."/>
            <person name="White J."/>
            <person name="Sykes S."/>
            <person name="Heiman D."/>
            <person name="Young S."/>
            <person name="Zeng Q."/>
            <person name="Abouelleil A."/>
            <person name="Aftuck L."/>
            <person name="Bessette D."/>
            <person name="Brown A."/>
            <person name="FitzGerald M."/>
            <person name="Lui A."/>
            <person name="Macdonald J.P."/>
            <person name="Priest M."/>
            <person name="Orbach M.J."/>
            <person name="Galgiani J.N."/>
            <person name="Kirkland T.N."/>
            <person name="Cole G.T."/>
            <person name="Birren B.W."/>
            <person name="Henn M.R."/>
            <person name="Taylor J.W."/>
            <person name="Rounsley S.D."/>
        </authorList>
    </citation>
    <scope>NUCLEOTIDE SEQUENCE [LARGE SCALE GENOMIC DNA]</scope>
    <source>
        <strain evidence="4">RMSCC 3488</strain>
    </source>
</reference>
<evidence type="ECO:0000313" key="4">
    <source>
        <dbReference type="Proteomes" id="UP000054567"/>
    </source>
</evidence>
<gene>
    <name evidence="3" type="ORF">CPAG_03870</name>
</gene>
<feature type="signal peptide" evidence="2">
    <location>
        <begin position="1"/>
        <end position="16"/>
    </location>
</feature>
<feature type="region of interest" description="Disordered" evidence="1">
    <location>
        <begin position="248"/>
        <end position="366"/>
    </location>
</feature>
<dbReference type="AlphaFoldDB" id="A0A0J6F3Q1"/>
<dbReference type="Proteomes" id="UP000054567">
    <property type="component" value="Unassembled WGS sequence"/>
</dbReference>
<keyword evidence="2" id="KW-0732">Signal</keyword>
<accession>A0A0J6F3Q1</accession>
<proteinExistence type="predicted"/>
<feature type="chain" id="PRO_5005270883" description="Endoglucanase" evidence="2">
    <location>
        <begin position="17"/>
        <end position="408"/>
    </location>
</feature>
<reference evidence="4" key="2">
    <citation type="journal article" date="2009" name="Genome Res.">
        <title>Comparative genomic analyses of the human fungal pathogens Coccidioides and their relatives.</title>
        <authorList>
            <person name="Sharpton T.J."/>
            <person name="Stajich J.E."/>
            <person name="Rounsley S.D."/>
            <person name="Gardner M.J."/>
            <person name="Wortman J.R."/>
            <person name="Jordar V.S."/>
            <person name="Maiti R."/>
            <person name="Kodira C.D."/>
            <person name="Neafsey D.E."/>
            <person name="Zeng Q."/>
            <person name="Hung C.-Y."/>
            <person name="McMahan C."/>
            <person name="Muszewska A."/>
            <person name="Grynberg M."/>
            <person name="Mandel M.A."/>
            <person name="Kellner E.M."/>
            <person name="Barker B.M."/>
            <person name="Galgiani J.N."/>
            <person name="Orbach M.J."/>
            <person name="Kirkland T.N."/>
            <person name="Cole G.T."/>
            <person name="Henn M.R."/>
            <person name="Birren B.W."/>
            <person name="Taylor J.W."/>
        </authorList>
    </citation>
    <scope>NUCLEOTIDE SEQUENCE [LARGE SCALE GENOMIC DNA]</scope>
    <source>
        <strain evidence="4">RMSCC 3488</strain>
    </source>
</reference>
<evidence type="ECO:0000256" key="1">
    <source>
        <dbReference type="SAM" id="MobiDB-lite"/>
    </source>
</evidence>
<organism evidence="3 4">
    <name type="scientific">Coccidioides posadasii RMSCC 3488</name>
    <dbReference type="NCBI Taxonomy" id="454284"/>
    <lineage>
        <taxon>Eukaryota</taxon>
        <taxon>Fungi</taxon>
        <taxon>Dikarya</taxon>
        <taxon>Ascomycota</taxon>
        <taxon>Pezizomycotina</taxon>
        <taxon>Eurotiomycetes</taxon>
        <taxon>Eurotiomycetidae</taxon>
        <taxon>Onygenales</taxon>
        <taxon>Onygenaceae</taxon>
        <taxon>Coccidioides</taxon>
    </lineage>
</organism>
<dbReference type="VEuPathDB" id="FungiDB:CPAG_03870"/>
<dbReference type="PANTHER" id="PTHR36182:SF2">
    <property type="entry name" value="LYTIC POLYSACCHARIDE MONOOXYGENASE"/>
    <property type="match status" value="1"/>
</dbReference>
<evidence type="ECO:0000256" key="2">
    <source>
        <dbReference type="SAM" id="SignalP"/>
    </source>
</evidence>
<dbReference type="OrthoDB" id="2342176at2759"/>
<sequence length="408" mass="41849">MHFSTSFIAATAAVLAAVPASAHMDMRTPYPYGPDTLTNGPLMNDLADFPCKQRPGVYDPPAQENIFAIGEEQTLSFRGSAVHGGGSCQVSLTTDMKPTKDSVWKVIHSIEGGCPANVDGNLPADPNGDGASKFKFKVPSSIAPGEYTLAWTWINRIGNREFYMNCAPITVTASKKRYAPTPAQEPRSLIPLAKRDDLPDMFVANINDCITAEGVDIRYPDPGPSVEYAGNPKNLMALGEPVCIKKDGSNGPIAGGSSSGGGNGGDKPSAPKADKPSNSPGVFLPSSPTSAPAADAPSDAPESVPSSAPTSAPAAPNPPAQSTTPVAPSPPAQSSTSPSNPPQAPSTGGDGSDGSELSGACSEEGSWHCINGSSFQRCASGQWSSAVSMAQGTKCTTGVAKELKIAMA</sequence>
<feature type="compositionally biased region" description="Gly residues" evidence="1">
    <location>
        <begin position="253"/>
        <end position="265"/>
    </location>
</feature>
<evidence type="ECO:0008006" key="5">
    <source>
        <dbReference type="Google" id="ProtNLM"/>
    </source>
</evidence>
<protein>
    <recommendedName>
        <fullName evidence="5">Endoglucanase</fullName>
    </recommendedName>
</protein>
<dbReference type="PANTHER" id="PTHR36182">
    <property type="entry name" value="PROTEIN, PUTATIVE (AFU_ORTHOLOGUE AFUA_6G10930)-RELATED"/>
    <property type="match status" value="1"/>
</dbReference>
<dbReference type="Gene3D" id="2.70.50.70">
    <property type="match status" value="1"/>
</dbReference>